<gene>
    <name evidence="4" type="ORF">Ga0061068_10334</name>
</gene>
<feature type="chain" id="PRO_5005393430" evidence="2">
    <location>
        <begin position="36"/>
        <end position="497"/>
    </location>
</feature>
<dbReference type="RefSeq" id="WP_055423018.1">
    <property type="nucleotide sequence ID" value="NZ_CYHH01000003.1"/>
</dbReference>
<dbReference type="Gene3D" id="1.20.1600.10">
    <property type="entry name" value="Outer membrane efflux proteins (OEP)"/>
    <property type="match status" value="1"/>
</dbReference>
<dbReference type="PANTHER" id="PTHR30203:SF25">
    <property type="entry name" value="OUTER MEMBRANE PROTEIN-RELATED"/>
    <property type="match status" value="1"/>
</dbReference>
<keyword evidence="3" id="KW-0175">Coiled coil</keyword>
<evidence type="ECO:0000313" key="4">
    <source>
        <dbReference type="EMBL" id="CUB06185.1"/>
    </source>
</evidence>
<evidence type="ECO:0000256" key="2">
    <source>
        <dbReference type="RuleBase" id="RU362097"/>
    </source>
</evidence>
<dbReference type="Pfam" id="PF02321">
    <property type="entry name" value="OEP"/>
    <property type="match status" value="2"/>
</dbReference>
<dbReference type="AlphaFoldDB" id="A0A0K6ISV2"/>
<dbReference type="Proteomes" id="UP000182108">
    <property type="component" value="Unassembled WGS sequence"/>
</dbReference>
<keyword evidence="2" id="KW-0472">Membrane</keyword>
<organism evidence="4 5">
    <name type="scientific">Tepidiphilus thermophilus</name>
    <dbReference type="NCBI Taxonomy" id="876478"/>
    <lineage>
        <taxon>Bacteria</taxon>
        <taxon>Pseudomonadati</taxon>
        <taxon>Pseudomonadota</taxon>
        <taxon>Hydrogenophilia</taxon>
        <taxon>Hydrogenophilales</taxon>
        <taxon>Hydrogenophilaceae</taxon>
        <taxon>Tepidiphilus</taxon>
    </lineage>
</organism>
<dbReference type="PANTHER" id="PTHR30203">
    <property type="entry name" value="OUTER MEMBRANE CATION EFFLUX PROTEIN"/>
    <property type="match status" value="1"/>
</dbReference>
<evidence type="ECO:0000256" key="1">
    <source>
        <dbReference type="ARBA" id="ARBA00007613"/>
    </source>
</evidence>
<feature type="coiled-coil region" evidence="3">
    <location>
        <begin position="405"/>
        <end position="439"/>
    </location>
</feature>
<dbReference type="OrthoDB" id="9770517at2"/>
<comment type="similarity">
    <text evidence="1 2">Belongs to the outer membrane factor (OMF) (TC 1.B.17) family.</text>
</comment>
<comment type="subcellular location">
    <subcellularLocation>
        <location evidence="2">Cell membrane</location>
        <topology evidence="2">Lipid-anchor</topology>
    </subcellularLocation>
</comment>
<keyword evidence="2" id="KW-0732">Signal</keyword>
<dbReference type="InterPro" id="IPR010131">
    <property type="entry name" value="MdtP/NodT-like"/>
</dbReference>
<reference evidence="5" key="1">
    <citation type="submission" date="2015-08" db="EMBL/GenBank/DDBJ databases">
        <authorList>
            <person name="Babu N.S."/>
            <person name="Beckwith C.J."/>
            <person name="Beseler K.G."/>
            <person name="Brison A."/>
            <person name="Carone J.V."/>
            <person name="Caskin T.P."/>
            <person name="Diamond M."/>
            <person name="Durham M.E."/>
            <person name="Foxe J.M."/>
            <person name="Go M."/>
            <person name="Henderson B.A."/>
            <person name="Jones I.B."/>
            <person name="McGettigan J.A."/>
            <person name="Micheletti S.J."/>
            <person name="Nasrallah M.E."/>
            <person name="Ortiz D."/>
            <person name="Piller C.R."/>
            <person name="Privatt S.R."/>
            <person name="Schneider S.L."/>
            <person name="Sharp S."/>
            <person name="Smith T.C."/>
            <person name="Stanton J.D."/>
            <person name="Ullery H.E."/>
            <person name="Wilson R.J."/>
            <person name="Serrano M.G."/>
            <person name="Buck G."/>
            <person name="Lee V."/>
            <person name="Wang Y."/>
            <person name="Carvalho R."/>
            <person name="Voegtly L."/>
            <person name="Shi R."/>
            <person name="Duckworth R."/>
            <person name="Johnson A."/>
            <person name="Loviza R."/>
            <person name="Walstead R."/>
            <person name="Shah Z."/>
            <person name="Kiflezghi M."/>
            <person name="Wade K."/>
            <person name="Ball S.L."/>
            <person name="Bradley K.W."/>
            <person name="Asai D.J."/>
            <person name="Bowman C.A."/>
            <person name="Russell D.A."/>
            <person name="Pope W.H."/>
            <person name="Jacobs-Sera D."/>
            <person name="Hendrix R.W."/>
            <person name="Hatfull G.F."/>
        </authorList>
    </citation>
    <scope>NUCLEOTIDE SEQUENCE [LARGE SCALE GENOMIC DNA]</scope>
    <source>
        <strain evidence="5">JCM 19170</strain>
    </source>
</reference>
<dbReference type="SUPFAM" id="SSF56954">
    <property type="entry name" value="Outer membrane efflux proteins (OEP)"/>
    <property type="match status" value="1"/>
</dbReference>
<feature type="signal peptide" evidence="2">
    <location>
        <begin position="1"/>
        <end position="35"/>
    </location>
</feature>
<dbReference type="NCBIfam" id="TIGR01845">
    <property type="entry name" value="outer_NodT"/>
    <property type="match status" value="1"/>
</dbReference>
<dbReference type="InterPro" id="IPR003423">
    <property type="entry name" value="OMP_efflux"/>
</dbReference>
<accession>A0A0K6ISV2</accession>
<evidence type="ECO:0000256" key="3">
    <source>
        <dbReference type="SAM" id="Coils"/>
    </source>
</evidence>
<proteinExistence type="inferred from homology"/>
<name>A0A0K6ISV2_9PROT</name>
<feature type="coiled-coil region" evidence="3">
    <location>
        <begin position="70"/>
        <end position="100"/>
    </location>
</feature>
<keyword evidence="2 4" id="KW-0449">Lipoprotein</keyword>
<dbReference type="EMBL" id="CYHH01000003">
    <property type="protein sequence ID" value="CUB06185.1"/>
    <property type="molecule type" value="Genomic_DNA"/>
</dbReference>
<keyword evidence="2" id="KW-0564">Palmitate</keyword>
<protein>
    <submittedName>
        <fullName evidence="4">Efflux transporter, outer membrane factor (OMF) lipoprotein, NodT family</fullName>
    </submittedName>
</protein>
<dbReference type="GO" id="GO:0015562">
    <property type="term" value="F:efflux transmembrane transporter activity"/>
    <property type="evidence" value="ECO:0007669"/>
    <property type="project" value="InterPro"/>
</dbReference>
<dbReference type="Gene3D" id="2.20.200.10">
    <property type="entry name" value="Outer membrane efflux proteins (OEP)"/>
    <property type="match status" value="1"/>
</dbReference>
<dbReference type="GO" id="GO:0005886">
    <property type="term" value="C:plasma membrane"/>
    <property type="evidence" value="ECO:0007669"/>
    <property type="project" value="UniProtKB-SubCell"/>
</dbReference>
<keyword evidence="2" id="KW-0812">Transmembrane</keyword>
<evidence type="ECO:0000313" key="5">
    <source>
        <dbReference type="Proteomes" id="UP000182108"/>
    </source>
</evidence>
<keyword evidence="5" id="KW-1185">Reference proteome</keyword>
<keyword evidence="2" id="KW-1134">Transmembrane beta strand</keyword>
<sequence>MEPTIPLFRFPTRTAALLAACVCAACAIVTVPPQAPPPPAAFRQAAPEADEAELTQWWRHFADPVLEEIVAKVRRDNLDLEAALARLAQARAQRRATAADLGPTITGSGSAARNRTSAETGMGTIENQFQVGFDAQWELDVFGGRRAALRAAEAQQTAATYDLADVLVSTTAEAAQSWFDARTAQARLTLLDAQLVVLERSLALAQAKAAAGLVSELDVRQAQTLLAQTRAQRAALAQGRESALNALALLAGEAPGYWHERLTRDQPPGPPPAAAGAEPPELAYLAPWVTRLPPLPAAGIPADVLRRRPDVRRSEAQLAAAAAQRDVADAARYPSFPLSGSLGLTALTAGDLWQASARTWSLAFAPLATLFDGGKLSAQLEASEAQLMQSFADYRKSVLSALSEVENALLTLQEDDRRLDDLRQAADSARASVELALAQYRSGLTDYTVLIDTQRTWLSATDAFVAQQGQNAGDRVRLYKALGGGWPGEAPQEETVR</sequence>